<feature type="compositionally biased region" description="Basic and acidic residues" evidence="7">
    <location>
        <begin position="182"/>
        <end position="196"/>
    </location>
</feature>
<dbReference type="InParanoid" id="E4V0B2"/>
<dbReference type="Pfam" id="PF07986">
    <property type="entry name" value="TBCC"/>
    <property type="match status" value="1"/>
</dbReference>
<dbReference type="EMBL" id="DS989826">
    <property type="protein sequence ID" value="EFR03049.1"/>
    <property type="molecule type" value="Genomic_DNA"/>
</dbReference>
<dbReference type="Gene3D" id="1.20.58.1250">
    <property type="entry name" value="Tubulin Binding Cofactor C, N-terminal domain"/>
    <property type="match status" value="1"/>
</dbReference>
<evidence type="ECO:0000256" key="5">
    <source>
        <dbReference type="ARBA" id="ARBA00023186"/>
    </source>
</evidence>
<organism evidence="10">
    <name type="scientific">Arthroderma gypseum (strain ATCC MYA-4604 / CBS 118893)</name>
    <name type="common">Microsporum gypseum</name>
    <dbReference type="NCBI Taxonomy" id="535722"/>
    <lineage>
        <taxon>Eukaryota</taxon>
        <taxon>Fungi</taxon>
        <taxon>Dikarya</taxon>
        <taxon>Ascomycota</taxon>
        <taxon>Pezizomycotina</taxon>
        <taxon>Eurotiomycetes</taxon>
        <taxon>Eurotiomycetidae</taxon>
        <taxon>Onygenales</taxon>
        <taxon>Arthrodermataceae</taxon>
        <taxon>Nannizzia</taxon>
    </lineage>
</organism>
<dbReference type="AlphaFoldDB" id="E4V0B2"/>
<keyword evidence="10" id="KW-1185">Reference proteome</keyword>
<name>E4V0B2_ARTGP</name>
<evidence type="ECO:0000313" key="9">
    <source>
        <dbReference type="EMBL" id="EFR03049.1"/>
    </source>
</evidence>
<keyword evidence="3" id="KW-0963">Cytoplasm</keyword>
<proteinExistence type="inferred from homology"/>
<dbReference type="PANTHER" id="PTHR15139:SF0">
    <property type="entry name" value="TUBULIN-SPECIFIC CHAPERONE C"/>
    <property type="match status" value="1"/>
</dbReference>
<dbReference type="SMART" id="SM00673">
    <property type="entry name" value="CARP"/>
    <property type="match status" value="1"/>
</dbReference>
<dbReference type="InterPro" id="IPR006599">
    <property type="entry name" value="CARP_motif"/>
</dbReference>
<feature type="domain" description="C-CAP/cofactor C-like" evidence="8">
    <location>
        <begin position="198"/>
        <end position="356"/>
    </location>
</feature>
<dbReference type="Pfam" id="PF16752">
    <property type="entry name" value="TBCC_N"/>
    <property type="match status" value="1"/>
</dbReference>
<dbReference type="InterPro" id="IPR016098">
    <property type="entry name" value="CAP/MinC_C"/>
</dbReference>
<feature type="region of interest" description="Disordered" evidence="7">
    <location>
        <begin position="141"/>
        <end position="213"/>
    </location>
</feature>
<dbReference type="InterPro" id="IPR012945">
    <property type="entry name" value="Tubulin-bd_cofactor_C_dom"/>
</dbReference>
<dbReference type="Gene3D" id="2.160.20.70">
    <property type="match status" value="1"/>
</dbReference>
<keyword evidence="4" id="KW-0007">Acetylation</keyword>
<dbReference type="InterPro" id="IPR027684">
    <property type="entry name" value="TBCC"/>
</dbReference>
<dbReference type="HOGENOM" id="CLU_032612_1_0_1"/>
<dbReference type="GeneID" id="10026755"/>
<evidence type="ECO:0000259" key="8">
    <source>
        <dbReference type="PROSITE" id="PS51329"/>
    </source>
</evidence>
<gene>
    <name evidence="9" type="ORF">MGYG_06047</name>
</gene>
<dbReference type="GO" id="GO:0007023">
    <property type="term" value="P:post-chaperonin tubulin folding pathway"/>
    <property type="evidence" value="ECO:0007669"/>
    <property type="project" value="InterPro"/>
</dbReference>
<dbReference type="PROSITE" id="PS51329">
    <property type="entry name" value="C_CAP_COFACTOR_C"/>
    <property type="match status" value="1"/>
</dbReference>
<dbReference type="GO" id="GO:0007021">
    <property type="term" value="P:tubulin complex assembly"/>
    <property type="evidence" value="ECO:0007669"/>
    <property type="project" value="TreeGrafter"/>
</dbReference>
<dbReference type="OrthoDB" id="194775at2759"/>
<dbReference type="InterPro" id="IPR017901">
    <property type="entry name" value="C-CAP_CF_C-like"/>
</dbReference>
<sequence>MLSKDMEEECLAQEIGGAATTRRTELSTNDKFFHYFQEEVARIGERISSLHTTPTVAGEQVSAADYCLADISRLSDEVKNASTYIPSYDQRVYAVAIKSLQEKFADAKEAIAPRKRFAFKRSRQNTPIKNTTDEIMQDIVSAPSTPAPNTGPEPNTQTTQAEPKSSNTNMEPDAAMAVDGGDEGKQAEEEAAKEGEEQQQEEKEEEEEQPANAPVISYNQIQDSYIILPDSAPVQNISLSLQGIQQSVIDMSSIPETGRSFSTCLLRDACDSLLICGKVDGPAYISDVIDSVVVVTCHQFRMHQCSNVIVYLSCATNPIIEGCMDIKFSPLPEAFRQSGQNGKKADKWSSVEDFNWLRPEPSPNWSVLKDEYTVDNRVWGRILGDKQRMMLRRVLEVTGVTRLIN</sequence>
<comment type="subunit">
    <text evidence="6">Supercomplex made of cofactors A to E. Cofactors A and D function by capturing and stabilizing tubulin in a quasi-native conformation. Cofactor E binds to the cofactor D-tubulin complex; interaction with cofactor C then causes the release of tubulin polypeptides that are committed to the native state.</text>
</comment>
<dbReference type="Proteomes" id="UP000002669">
    <property type="component" value="Unassembled WGS sequence"/>
</dbReference>
<dbReference type="InterPro" id="IPR038397">
    <property type="entry name" value="TBCC_N_sf"/>
</dbReference>
<comment type="similarity">
    <text evidence="2">Belongs to the TBCC family.</text>
</comment>
<evidence type="ECO:0000256" key="1">
    <source>
        <dbReference type="ARBA" id="ARBA00004496"/>
    </source>
</evidence>
<dbReference type="VEuPathDB" id="FungiDB:MGYG_06047"/>
<dbReference type="STRING" id="535722.E4V0B2"/>
<dbReference type="InterPro" id="IPR031925">
    <property type="entry name" value="TBCC_N"/>
</dbReference>
<evidence type="ECO:0000313" key="10">
    <source>
        <dbReference type="Proteomes" id="UP000002669"/>
    </source>
</evidence>
<dbReference type="eggNOG" id="KOG2512">
    <property type="taxonomic scope" value="Eukaryota"/>
</dbReference>
<dbReference type="OMA" id="YFQHEIT"/>
<keyword evidence="5" id="KW-0143">Chaperone</keyword>
<dbReference type="GO" id="GO:0015631">
    <property type="term" value="F:tubulin binding"/>
    <property type="evidence" value="ECO:0007669"/>
    <property type="project" value="InterPro"/>
</dbReference>
<evidence type="ECO:0000256" key="7">
    <source>
        <dbReference type="SAM" id="MobiDB-lite"/>
    </source>
</evidence>
<dbReference type="GO" id="GO:0005737">
    <property type="term" value="C:cytoplasm"/>
    <property type="evidence" value="ECO:0007669"/>
    <property type="project" value="UniProtKB-SubCell"/>
</dbReference>
<accession>E4V0B2</accession>
<reference evidence="10" key="1">
    <citation type="journal article" date="2012" name="MBio">
        <title>Comparative genome analysis of Trichophyton rubrum and related dermatophytes reveals candidate genes involved in infection.</title>
        <authorList>
            <person name="Martinez D.A."/>
            <person name="Oliver B.G."/>
            <person name="Graeser Y."/>
            <person name="Goldberg J.M."/>
            <person name="Li W."/>
            <person name="Martinez-Rossi N.M."/>
            <person name="Monod M."/>
            <person name="Shelest E."/>
            <person name="Barton R.C."/>
            <person name="Birch E."/>
            <person name="Brakhage A.A."/>
            <person name="Chen Z."/>
            <person name="Gurr S.J."/>
            <person name="Heiman D."/>
            <person name="Heitman J."/>
            <person name="Kosti I."/>
            <person name="Rossi A."/>
            <person name="Saif S."/>
            <person name="Samalova M."/>
            <person name="Saunders C.W."/>
            <person name="Shea T."/>
            <person name="Summerbell R.C."/>
            <person name="Xu J."/>
            <person name="Young S."/>
            <person name="Zeng Q."/>
            <person name="Birren B.W."/>
            <person name="Cuomo C.A."/>
            <person name="White T.C."/>
        </authorList>
    </citation>
    <scope>NUCLEOTIDE SEQUENCE [LARGE SCALE GENOMIC DNA]</scope>
    <source>
        <strain evidence="10">ATCC MYA-4604 / CBS 118893</strain>
    </source>
</reference>
<evidence type="ECO:0000256" key="4">
    <source>
        <dbReference type="ARBA" id="ARBA00022990"/>
    </source>
</evidence>
<evidence type="ECO:0000256" key="3">
    <source>
        <dbReference type="ARBA" id="ARBA00022490"/>
    </source>
</evidence>
<dbReference type="RefSeq" id="XP_003171503.1">
    <property type="nucleotide sequence ID" value="XM_003171455.1"/>
</dbReference>
<evidence type="ECO:0000256" key="2">
    <source>
        <dbReference type="ARBA" id="ARBA00008848"/>
    </source>
</evidence>
<protein>
    <recommendedName>
        <fullName evidence="8">C-CAP/cofactor C-like domain-containing protein</fullName>
    </recommendedName>
</protein>
<comment type="subcellular location">
    <subcellularLocation>
        <location evidence="1">Cytoplasm</location>
    </subcellularLocation>
</comment>
<evidence type="ECO:0000256" key="6">
    <source>
        <dbReference type="ARBA" id="ARBA00026055"/>
    </source>
</evidence>
<dbReference type="PANTHER" id="PTHR15139">
    <property type="entry name" value="TUBULIN FOLDING COFACTOR C"/>
    <property type="match status" value="1"/>
</dbReference>
<feature type="compositionally biased region" description="Acidic residues" evidence="7">
    <location>
        <begin position="197"/>
        <end position="209"/>
    </location>
</feature>
<feature type="compositionally biased region" description="Polar residues" evidence="7">
    <location>
        <begin position="152"/>
        <end position="170"/>
    </location>
</feature>